<dbReference type="OMA" id="LYVYINA"/>
<dbReference type="PANTHER" id="PTHR35784:SF1">
    <property type="entry name" value="MEDIATOR OF RNA POLYMERASE II TRANSCRIPTION SUBUNIT 5"/>
    <property type="match status" value="1"/>
</dbReference>
<keyword evidence="12" id="KW-0732">Signal</keyword>
<keyword evidence="14" id="KW-1185">Reference proteome</keyword>
<evidence type="ECO:0000256" key="9">
    <source>
        <dbReference type="ARBA" id="ARBA00023242"/>
    </source>
</evidence>
<dbReference type="GO" id="GO:0016592">
    <property type="term" value="C:mediator complex"/>
    <property type="evidence" value="ECO:0007669"/>
    <property type="project" value="InterPro"/>
</dbReference>
<keyword evidence="6 11" id="KW-0805">Transcription regulation</keyword>
<dbReference type="EMBL" id="HF935218">
    <property type="protein sequence ID" value="CCX04818.1"/>
    <property type="molecule type" value="Genomic_DNA"/>
</dbReference>
<accession>U4KU83</accession>
<evidence type="ECO:0000256" key="7">
    <source>
        <dbReference type="ARBA" id="ARBA00023159"/>
    </source>
</evidence>
<protein>
    <recommendedName>
        <fullName evidence="3 11">Mediator of RNA polymerase II transcription subunit 5</fullName>
    </recommendedName>
    <alternativeName>
        <fullName evidence="10 11">Mediator complex subunit 5</fullName>
    </alternativeName>
</protein>
<dbReference type="GO" id="GO:0006357">
    <property type="term" value="P:regulation of transcription by RNA polymerase II"/>
    <property type="evidence" value="ECO:0007669"/>
    <property type="project" value="InterPro"/>
</dbReference>
<dbReference type="GO" id="GO:0004521">
    <property type="term" value="F:RNA endonuclease activity"/>
    <property type="evidence" value="ECO:0007669"/>
    <property type="project" value="InterPro"/>
</dbReference>
<comment type="subcellular location">
    <subcellularLocation>
        <location evidence="1 11">Nucleus</location>
    </subcellularLocation>
</comment>
<dbReference type="Proteomes" id="UP000018144">
    <property type="component" value="Unassembled WGS sequence"/>
</dbReference>
<comment type="function">
    <text evidence="11">Component of the Mediator complex, a coactivator involved in the regulated transcription of nearly all RNA polymerase II-dependent genes. Mediator functions as a bridge to convey information from gene-specific regulatory proteins to the basal RNA polymerase II transcription machinery. Mediator is recruited to promoters by direct interactions with regulatory proteins and serves as a scaffold for the assembly of a functional preinitiation complex with RNA polymerase II and the general transcription factors.</text>
</comment>
<feature type="chain" id="PRO_5004651629" description="Mediator of RNA polymerase II transcription subunit 5" evidence="12">
    <location>
        <begin position="20"/>
        <end position="1119"/>
    </location>
</feature>
<evidence type="ECO:0000256" key="12">
    <source>
        <dbReference type="SAM" id="SignalP"/>
    </source>
</evidence>
<comment type="similarity">
    <text evidence="2 11">Belongs to the Mediator complex subunit 5 family.</text>
</comment>
<evidence type="ECO:0000256" key="10">
    <source>
        <dbReference type="ARBA" id="ARBA00031256"/>
    </source>
</evidence>
<dbReference type="AlphaFoldDB" id="U4KU83"/>
<gene>
    <name evidence="11" type="primary">MED5</name>
    <name evidence="13" type="ORF">PCON_03800</name>
</gene>
<dbReference type="InterPro" id="IPR000026">
    <property type="entry name" value="N1-like"/>
</dbReference>
<feature type="signal peptide" evidence="12">
    <location>
        <begin position="1"/>
        <end position="19"/>
    </location>
</feature>
<keyword evidence="8 11" id="KW-0804">Transcription</keyword>
<evidence type="ECO:0000256" key="11">
    <source>
        <dbReference type="RuleBase" id="RU364142"/>
    </source>
</evidence>
<evidence type="ECO:0000256" key="5">
    <source>
        <dbReference type="ARBA" id="ARBA00022801"/>
    </source>
</evidence>
<keyword evidence="5" id="KW-0378">Hydrolase</keyword>
<organism evidence="13 14">
    <name type="scientific">Pyronema omphalodes (strain CBS 100304)</name>
    <name type="common">Pyronema confluens</name>
    <dbReference type="NCBI Taxonomy" id="1076935"/>
    <lineage>
        <taxon>Eukaryota</taxon>
        <taxon>Fungi</taxon>
        <taxon>Dikarya</taxon>
        <taxon>Ascomycota</taxon>
        <taxon>Pezizomycotina</taxon>
        <taxon>Pezizomycetes</taxon>
        <taxon>Pezizales</taxon>
        <taxon>Pyronemataceae</taxon>
        <taxon>Pyronema</taxon>
    </lineage>
</organism>
<dbReference type="GO" id="GO:0003723">
    <property type="term" value="F:RNA binding"/>
    <property type="evidence" value="ECO:0007669"/>
    <property type="project" value="InterPro"/>
</dbReference>
<evidence type="ECO:0000256" key="4">
    <source>
        <dbReference type="ARBA" id="ARBA00022722"/>
    </source>
</evidence>
<dbReference type="SUPFAM" id="SSF53933">
    <property type="entry name" value="Microbial ribonucleases"/>
    <property type="match status" value="1"/>
</dbReference>
<dbReference type="PANTHER" id="PTHR35784">
    <property type="entry name" value="MEDIATOR OF RNA POLYMERASE II TRANSCRIPTION SUBUNIT 5"/>
    <property type="match status" value="1"/>
</dbReference>
<dbReference type="GO" id="GO:0003712">
    <property type="term" value="F:transcription coregulator activity"/>
    <property type="evidence" value="ECO:0007669"/>
    <property type="project" value="InterPro"/>
</dbReference>
<dbReference type="STRING" id="1076935.U4KU83"/>
<dbReference type="GO" id="GO:0016787">
    <property type="term" value="F:hydrolase activity"/>
    <property type="evidence" value="ECO:0007669"/>
    <property type="project" value="UniProtKB-KW"/>
</dbReference>
<evidence type="ECO:0000256" key="6">
    <source>
        <dbReference type="ARBA" id="ARBA00023015"/>
    </source>
</evidence>
<name>U4KU83_PYROM</name>
<dbReference type="Gene3D" id="3.10.450.30">
    <property type="entry name" value="Microbial ribonucleases"/>
    <property type="match status" value="1"/>
</dbReference>
<comment type="subunit">
    <text evidence="11">Component of the Mediator complex.</text>
</comment>
<dbReference type="Pfam" id="PF08689">
    <property type="entry name" value="Med5"/>
    <property type="match status" value="1"/>
</dbReference>
<reference evidence="13 14" key="1">
    <citation type="journal article" date="2013" name="PLoS Genet.">
        <title>The genome and development-dependent transcriptomes of Pyronema confluens: a window into fungal evolution.</title>
        <authorList>
            <person name="Traeger S."/>
            <person name="Altegoer F."/>
            <person name="Freitag M."/>
            <person name="Gabaldon T."/>
            <person name="Kempken F."/>
            <person name="Kumar A."/>
            <person name="Marcet-Houben M."/>
            <person name="Poggeler S."/>
            <person name="Stajich J.E."/>
            <person name="Nowrousian M."/>
        </authorList>
    </citation>
    <scope>NUCLEOTIDE SEQUENCE [LARGE SCALE GENOMIC DNA]</scope>
    <source>
        <strain evidence="14">CBS 100304</strain>
        <tissue evidence="13">Vegetative mycelium</tissue>
    </source>
</reference>
<proteinExistence type="inferred from homology"/>
<keyword evidence="4" id="KW-0540">Nuclease</keyword>
<dbReference type="InterPro" id="IPR014801">
    <property type="entry name" value="Mediator_Med5_fun"/>
</dbReference>
<sequence>MVSLKTFLFTALIAAPALAAPAAELEIEARDVIYRCPHGKISHNKAIGNMHQAPVTLKGTGSGYPHEFKNYPHYKWANKKCNTGSGKGGQHPPTLLEFPVFEDGHFYNYNKGHPKPDDGYNRVIYSYPNKEFCGIIGHTDKGKKGDKLVQCHYLYTSSVAFGALQLSNTHYAMTTPIAIDYKEVFKRCLERRIPVDSFENTLNQLLLRNPSPPEAISANILDPNLGFYDPLHVEYIGRLVERDIVSVANILVALLKTSAVKGHRSSTAPESSIPFHSESEGTHGRVVLEQNLFLRLAHVLNTQKARSAENVWAAVQAMCEWMEAVMAILGDGGDDGIPEAMDTPTKFRLEALGQLVIALGTNESAMKVMSEPGRKDKKLNFQSSLSLFTQYVQVQNPELGHKLESLRQQYRSQSPKQQRQGLKDSSNEIDGMVMGLGGDSAELVTVMENRAHLFIWLESLLCACPHVDDEVIFGYLYARYKDRVDLMVPDFITAVIDVISNAIIRHEPSSTLFLLRSFLCNKVPLIINRISPSPMDSSIAISKTFQRTDATTLTNLAPSIFDPYSYNTNRNPDIYDITVDLRPDFLFACALHNIIGEQDINGLLGELPLGAMSAAGTYYVPDLMLQCVNDPDRIDRLLEEIEAVEGNSGAVVQTIFEQMKNMCESRETMPLRNICSYLARKPSSMDVMLLFVKPAEILEPLCDLLDNWRYEEDQGEYQPVYEEFGYILLLVLTVIKRYSLTLTDLAFSHSFNNDSFIAQLLRGLATAKRIEDLTNSDSHAQLGGWIKELYEGEGISDELMMSCRPQDFYLLAPTIFSQSMIAIQRSILDLDTVKEALAFLLTPFLLPSVISGLSWLTTHLWTTIDNNPYPTLAVLSTLVMARDLSAEASETHRTVLSISAQSLDSVLRQLSRRPNLSQEVTNLTHQLINTLKPHLRFKRDGVSSNDEFQSWIHNTGSGGLAQVVANLYACMFQWAVPNPGEPQLIRPPTSVYTHRVLLQAHRLLGARTVVDIIVREASLRSAMASQGVAEDIAAAMLGSYVPDDGNMTFYDALQDNNGNEVMDEIRRRVEIGKRGWSGQGLQGVQHQDQEVNLQLLGDVDMMMMQGGFDVGDGDLIMGM</sequence>
<keyword evidence="9 11" id="KW-0539">Nucleus</keyword>
<dbReference type="eggNOG" id="ENOG502R1HB">
    <property type="taxonomic scope" value="Eukaryota"/>
</dbReference>
<evidence type="ECO:0000256" key="1">
    <source>
        <dbReference type="ARBA" id="ARBA00004123"/>
    </source>
</evidence>
<evidence type="ECO:0000313" key="13">
    <source>
        <dbReference type="EMBL" id="CCX04818.1"/>
    </source>
</evidence>
<dbReference type="InterPro" id="IPR016191">
    <property type="entry name" value="Ribonuclease/ribotoxin"/>
</dbReference>
<keyword evidence="7 11" id="KW-0010">Activator</keyword>
<evidence type="ECO:0000256" key="8">
    <source>
        <dbReference type="ARBA" id="ARBA00023163"/>
    </source>
</evidence>
<evidence type="ECO:0000256" key="3">
    <source>
        <dbReference type="ARBA" id="ARBA00020628"/>
    </source>
</evidence>
<evidence type="ECO:0000256" key="2">
    <source>
        <dbReference type="ARBA" id="ARBA00008782"/>
    </source>
</evidence>
<dbReference type="OrthoDB" id="5322661at2759"/>
<dbReference type="Pfam" id="PF00545">
    <property type="entry name" value="Ribonuclease"/>
    <property type="match status" value="1"/>
</dbReference>
<evidence type="ECO:0000313" key="14">
    <source>
        <dbReference type="Proteomes" id="UP000018144"/>
    </source>
</evidence>